<comment type="caution">
    <text evidence="4">The sequence shown here is derived from an EMBL/GenBank/DDBJ whole genome shotgun (WGS) entry which is preliminary data.</text>
</comment>
<evidence type="ECO:0000259" key="3">
    <source>
        <dbReference type="PROSITE" id="PS50853"/>
    </source>
</evidence>
<dbReference type="PANTHER" id="PTHR47135:SF1">
    <property type="entry name" value="FIBRONECTIN TYPE III DOMAIN-CONTAINING PROTEIN 7"/>
    <property type="match status" value="1"/>
</dbReference>
<dbReference type="InterPro" id="IPR036116">
    <property type="entry name" value="FN3_sf"/>
</dbReference>
<evidence type="ECO:0000256" key="2">
    <source>
        <dbReference type="SAM" id="SignalP"/>
    </source>
</evidence>
<dbReference type="SMART" id="SM00060">
    <property type="entry name" value="FN3"/>
    <property type="match status" value="3"/>
</dbReference>
<dbReference type="SUPFAM" id="SSF49265">
    <property type="entry name" value="Fibronectin type III"/>
    <property type="match status" value="2"/>
</dbReference>
<dbReference type="PANTHER" id="PTHR47135">
    <property type="entry name" value="FIBRONECTIN TYPE III DOMAIN-CONTAINING PROTEIN 7"/>
    <property type="match status" value="1"/>
</dbReference>
<keyword evidence="2" id="KW-0732">Signal</keyword>
<feature type="domain" description="Fibronectin type-III" evidence="3">
    <location>
        <begin position="110"/>
        <end position="200"/>
    </location>
</feature>
<evidence type="ECO:0000313" key="4">
    <source>
        <dbReference type="EMBL" id="KAK7901584.1"/>
    </source>
</evidence>
<dbReference type="EMBL" id="JBBPFD010000013">
    <property type="protein sequence ID" value="KAK7901584.1"/>
    <property type="molecule type" value="Genomic_DNA"/>
</dbReference>
<organism evidence="4 5">
    <name type="scientific">Mugilogobius chulae</name>
    <name type="common">yellowstripe goby</name>
    <dbReference type="NCBI Taxonomy" id="88201"/>
    <lineage>
        <taxon>Eukaryota</taxon>
        <taxon>Metazoa</taxon>
        <taxon>Chordata</taxon>
        <taxon>Craniata</taxon>
        <taxon>Vertebrata</taxon>
        <taxon>Euteleostomi</taxon>
        <taxon>Actinopterygii</taxon>
        <taxon>Neopterygii</taxon>
        <taxon>Teleostei</taxon>
        <taxon>Neoteleostei</taxon>
        <taxon>Acanthomorphata</taxon>
        <taxon>Gobiaria</taxon>
        <taxon>Gobiiformes</taxon>
        <taxon>Gobioidei</taxon>
        <taxon>Gobiidae</taxon>
        <taxon>Gobionellinae</taxon>
        <taxon>Mugilogobius</taxon>
    </lineage>
</organism>
<sequence>MGFKWILGFVLLEFSLQSAHAAFNAQVFATTSKVIIFQWDKVADASSYEITLALKSNPSAVVAFAVFGANIVMGSVSTGLTPNTNYSFTIEAKTSAGNVVNTDSGEHLTAPEQIDSVITVTAKDSTTLEMEFTPKAGVSKYIIRALDTQDPPTFIEEVEVTSSPALVPNLQPYTDYKLSIMSANDGGRSQPTAPVTAKTLLPPPQIQSSSPSNSTIDVSWTAVASAQEYTVFLLKYGASESEKMSHNTSNTNYAFTGLDPGALYMIECYAWDAEGRKGESAQTNQTTRPPAPPLSP</sequence>
<feature type="signal peptide" evidence="2">
    <location>
        <begin position="1"/>
        <end position="21"/>
    </location>
</feature>
<feature type="chain" id="PRO_5043900705" description="Fibronectin type-III domain-containing protein" evidence="2">
    <location>
        <begin position="22"/>
        <end position="296"/>
    </location>
</feature>
<dbReference type="Gene3D" id="2.60.40.10">
    <property type="entry name" value="Immunoglobulins"/>
    <property type="match status" value="3"/>
</dbReference>
<dbReference type="CDD" id="cd00063">
    <property type="entry name" value="FN3"/>
    <property type="match status" value="2"/>
</dbReference>
<dbReference type="InterPro" id="IPR013783">
    <property type="entry name" value="Ig-like_fold"/>
</dbReference>
<feature type="region of interest" description="Disordered" evidence="1">
    <location>
        <begin position="276"/>
        <end position="296"/>
    </location>
</feature>
<keyword evidence="5" id="KW-1185">Reference proteome</keyword>
<gene>
    <name evidence="4" type="ORF">WMY93_018353</name>
</gene>
<evidence type="ECO:0000313" key="5">
    <source>
        <dbReference type="Proteomes" id="UP001460270"/>
    </source>
</evidence>
<reference evidence="5" key="1">
    <citation type="submission" date="2024-04" db="EMBL/GenBank/DDBJ databases">
        <title>Salinicola lusitanus LLJ914,a marine bacterium isolated from the Okinawa Trough.</title>
        <authorList>
            <person name="Li J."/>
        </authorList>
    </citation>
    <scope>NUCLEOTIDE SEQUENCE [LARGE SCALE GENOMIC DNA]</scope>
</reference>
<accession>A0AAW0NVV2</accession>
<dbReference type="Proteomes" id="UP001460270">
    <property type="component" value="Unassembled WGS sequence"/>
</dbReference>
<evidence type="ECO:0000256" key="1">
    <source>
        <dbReference type="SAM" id="MobiDB-lite"/>
    </source>
</evidence>
<feature type="domain" description="Fibronectin type-III" evidence="3">
    <location>
        <begin position="202"/>
        <end position="290"/>
    </location>
</feature>
<dbReference type="PROSITE" id="PS50853">
    <property type="entry name" value="FN3"/>
    <property type="match status" value="2"/>
</dbReference>
<proteinExistence type="predicted"/>
<dbReference type="Pfam" id="PF00041">
    <property type="entry name" value="fn3"/>
    <property type="match status" value="2"/>
</dbReference>
<dbReference type="AlphaFoldDB" id="A0AAW0NVV2"/>
<dbReference type="InterPro" id="IPR003961">
    <property type="entry name" value="FN3_dom"/>
</dbReference>
<protein>
    <recommendedName>
        <fullName evidence="3">Fibronectin type-III domain-containing protein</fullName>
    </recommendedName>
</protein>
<name>A0AAW0NVV2_9GOBI</name>